<accession>A0A430M4E0</accession>
<sequence>MPKKKSSATKLDSLYNALEIPQKGKIPCLGSMRSSTACNTDRKRQRENIESTLHGIIDTIENGYTAGSKEVQNLLVDLAQRLICSKKHPKFLVPPGSSVYGKHEYVALVLGSRLMDWHECMDRETSVSTRSSTPTKPRHRKQAGSSDDEDEYVEDGDENYVDEDEEYEYEDGEDEYEDEEDDEKLSEKDSEEDDEEVTASRPKLFRKTACVTPTKQRGRPSHDSRPSTPRMRQGVDAFDSLSVLGDALPSSPESVISPGVSEVFSPVSTASTPMSILDSEIRPSRYWYSRGEEESPTRRQGPSTGDDDLRDVTRRMRDSLKKVGQIKKGLRLDEQDLESEKPTDEEEVEEQPTSKNKKVPLRPLKVGNMRFGPANENKRNAVQLILKRLRQAPMGQSLLPGWVYCFAEKTAPGYLKIGSKISKSSNDDTTLSSENQQNEAEVRKRLQEWELGCKYDIDYKFIVYMPCAVRTMERLVHLTLCTRNRKAYCPNPTCKTKTGHREWFEISEDEARGAVKVWEQFSRLMPYNNKGQLGKFWFDYATDKYNYFSGWPPEKWLYECWANLTGPAAVNHREQVNQLQKKEIDLTERRRQREERKKELEHEIQSLKQEEEEIRRQLAKLQSQN</sequence>
<evidence type="ECO:0000256" key="1">
    <source>
        <dbReference type="SAM" id="Coils"/>
    </source>
</evidence>
<feature type="region of interest" description="Disordered" evidence="2">
    <location>
        <begin position="124"/>
        <end position="238"/>
    </location>
</feature>
<feature type="region of interest" description="Disordered" evidence="2">
    <location>
        <begin position="264"/>
        <end position="312"/>
    </location>
</feature>
<feature type="compositionally biased region" description="Acidic residues" evidence="2">
    <location>
        <begin position="146"/>
        <end position="197"/>
    </location>
</feature>
<protein>
    <recommendedName>
        <fullName evidence="3">Bacteriophage T5 Orf172 DNA-binding domain-containing protein</fullName>
    </recommendedName>
</protein>
<evidence type="ECO:0000313" key="5">
    <source>
        <dbReference type="Proteomes" id="UP000287124"/>
    </source>
</evidence>
<evidence type="ECO:0000259" key="3">
    <source>
        <dbReference type="Pfam" id="PF10544"/>
    </source>
</evidence>
<feature type="coiled-coil region" evidence="1">
    <location>
        <begin position="569"/>
        <end position="624"/>
    </location>
</feature>
<reference evidence="4 5" key="1">
    <citation type="submission" date="2017-06" db="EMBL/GenBank/DDBJ databases">
        <title>Comparative genomic analysis of Ambrosia Fusariam Clade fungi.</title>
        <authorList>
            <person name="Stajich J.E."/>
            <person name="Carrillo J."/>
            <person name="Kijimoto T."/>
            <person name="Eskalen A."/>
            <person name="O'Donnell K."/>
            <person name="Kasson M."/>
        </authorList>
    </citation>
    <scope>NUCLEOTIDE SEQUENCE [LARGE SCALE GENOMIC DNA]</scope>
    <source>
        <strain evidence="4 5">UCR1854</strain>
    </source>
</reference>
<dbReference type="AlphaFoldDB" id="A0A430M4E0"/>
<evidence type="ECO:0000256" key="2">
    <source>
        <dbReference type="SAM" id="MobiDB-lite"/>
    </source>
</evidence>
<organism evidence="4 5">
    <name type="scientific">Fusarium euwallaceae</name>
    <dbReference type="NCBI Taxonomy" id="1147111"/>
    <lineage>
        <taxon>Eukaryota</taxon>
        <taxon>Fungi</taxon>
        <taxon>Dikarya</taxon>
        <taxon>Ascomycota</taxon>
        <taxon>Pezizomycotina</taxon>
        <taxon>Sordariomycetes</taxon>
        <taxon>Hypocreomycetidae</taxon>
        <taxon>Hypocreales</taxon>
        <taxon>Nectriaceae</taxon>
        <taxon>Fusarium</taxon>
        <taxon>Fusarium solani species complex</taxon>
    </lineage>
</organism>
<evidence type="ECO:0000313" key="4">
    <source>
        <dbReference type="EMBL" id="RTE82863.1"/>
    </source>
</evidence>
<dbReference type="Pfam" id="PF10544">
    <property type="entry name" value="T5orf172"/>
    <property type="match status" value="1"/>
</dbReference>
<feature type="compositionally biased region" description="Basic and acidic residues" evidence="2">
    <location>
        <begin position="330"/>
        <end position="342"/>
    </location>
</feature>
<feature type="domain" description="Bacteriophage T5 Orf172 DNA-binding" evidence="3">
    <location>
        <begin position="442"/>
        <end position="519"/>
    </location>
</feature>
<name>A0A430M4E0_9HYPO</name>
<dbReference type="EMBL" id="MIKF01000022">
    <property type="protein sequence ID" value="RTE82863.1"/>
    <property type="molecule type" value="Genomic_DNA"/>
</dbReference>
<feature type="region of interest" description="Disordered" evidence="2">
    <location>
        <begin position="325"/>
        <end position="373"/>
    </location>
</feature>
<proteinExistence type="predicted"/>
<dbReference type="InterPro" id="IPR018306">
    <property type="entry name" value="Phage_T5_Orf172_DNA-bd"/>
</dbReference>
<keyword evidence="1" id="KW-0175">Coiled coil</keyword>
<dbReference type="Proteomes" id="UP000287124">
    <property type="component" value="Unassembled WGS sequence"/>
</dbReference>
<comment type="caution">
    <text evidence="4">The sequence shown here is derived from an EMBL/GenBank/DDBJ whole genome shotgun (WGS) entry which is preliminary data.</text>
</comment>
<gene>
    <name evidence="4" type="ORF">BHE90_002588</name>
</gene>
<feature type="compositionally biased region" description="Polar residues" evidence="2">
    <location>
        <begin position="126"/>
        <end position="135"/>
    </location>
</feature>
<keyword evidence="5" id="KW-1185">Reference proteome</keyword>